<sequence>MWTEIERIIESNQTFVVTSHVNPDGDSIGSALALCEFLKTLGKEAVVMASDATPMVYQWLDPDGEMIAPATEDDYGTITSADAVFILDVNSWERLGSLGETIRDAAAVKAVIDHHPFRDEITPVTVVDTGACSTAELIFDLITAQGGPMSRRAAIGLYTGILTDTGSFRFANTSPIAHKITSSLLDAGVEPADVYDLVYNQNSEARTRLMGRVLSGISFAGNGQVAWLSVSRDMIAG</sequence>
<dbReference type="InterPro" id="IPR038763">
    <property type="entry name" value="DHH_sf"/>
</dbReference>
<dbReference type="PANTHER" id="PTHR47618">
    <property type="entry name" value="BIFUNCTIONAL OLIGORIBONUCLEASE AND PAP PHOSPHATASE NRNA"/>
    <property type="match status" value="1"/>
</dbReference>
<dbReference type="PANTHER" id="PTHR47618:SF1">
    <property type="entry name" value="BIFUNCTIONAL OLIGORIBONUCLEASE AND PAP PHOSPHATASE NRNA"/>
    <property type="match status" value="1"/>
</dbReference>
<gene>
    <name evidence="2" type="ORF">METZ01_LOCUS419995</name>
</gene>
<feature type="non-terminal residue" evidence="2">
    <location>
        <position position="237"/>
    </location>
</feature>
<dbReference type="Pfam" id="PF01368">
    <property type="entry name" value="DHH"/>
    <property type="match status" value="1"/>
</dbReference>
<dbReference type="InterPro" id="IPR001667">
    <property type="entry name" value="DDH_dom"/>
</dbReference>
<proteinExistence type="predicted"/>
<protein>
    <recommendedName>
        <fullName evidence="1">DDH domain-containing protein</fullName>
    </recommendedName>
</protein>
<evidence type="ECO:0000313" key="2">
    <source>
        <dbReference type="EMBL" id="SVD67141.1"/>
    </source>
</evidence>
<dbReference type="SUPFAM" id="SSF64182">
    <property type="entry name" value="DHH phosphoesterases"/>
    <property type="match status" value="1"/>
</dbReference>
<dbReference type="InterPro" id="IPR051319">
    <property type="entry name" value="Oligoribo/pAp-PDE_c-di-AMP_PDE"/>
</dbReference>
<evidence type="ECO:0000259" key="1">
    <source>
        <dbReference type="Pfam" id="PF01368"/>
    </source>
</evidence>
<name>A0A382XA00_9ZZZZ</name>
<reference evidence="2" key="1">
    <citation type="submission" date="2018-05" db="EMBL/GenBank/DDBJ databases">
        <authorList>
            <person name="Lanie J.A."/>
            <person name="Ng W.-L."/>
            <person name="Kazmierczak K.M."/>
            <person name="Andrzejewski T.M."/>
            <person name="Davidsen T.M."/>
            <person name="Wayne K.J."/>
            <person name="Tettelin H."/>
            <person name="Glass J.I."/>
            <person name="Rusch D."/>
            <person name="Podicherti R."/>
            <person name="Tsui H.-C.T."/>
            <person name="Winkler M.E."/>
        </authorList>
    </citation>
    <scope>NUCLEOTIDE SEQUENCE</scope>
</reference>
<accession>A0A382XA00</accession>
<organism evidence="2">
    <name type="scientific">marine metagenome</name>
    <dbReference type="NCBI Taxonomy" id="408172"/>
    <lineage>
        <taxon>unclassified sequences</taxon>
        <taxon>metagenomes</taxon>
        <taxon>ecological metagenomes</taxon>
    </lineage>
</organism>
<dbReference type="EMBL" id="UINC01165636">
    <property type="protein sequence ID" value="SVD67141.1"/>
    <property type="molecule type" value="Genomic_DNA"/>
</dbReference>
<feature type="domain" description="DDH" evidence="1">
    <location>
        <begin position="15"/>
        <end position="161"/>
    </location>
</feature>
<dbReference type="Gene3D" id="3.90.1640.10">
    <property type="entry name" value="inorganic pyrophosphatase (n-terminal core)"/>
    <property type="match status" value="1"/>
</dbReference>
<dbReference type="AlphaFoldDB" id="A0A382XA00"/>